<gene>
    <name evidence="7" type="ORF">GN277_09135</name>
</gene>
<keyword evidence="3 5" id="KW-1133">Transmembrane helix</keyword>
<feature type="transmembrane region" description="Helical" evidence="5">
    <location>
        <begin position="228"/>
        <end position="253"/>
    </location>
</feature>
<accession>A0A7X3MFM2</accession>
<dbReference type="InterPro" id="IPR013525">
    <property type="entry name" value="ABC2_TM"/>
</dbReference>
<dbReference type="PANTHER" id="PTHR43027">
    <property type="entry name" value="DOXORUBICIN RESISTANCE ABC TRANSPORTER PERMEASE PROTEIN DRRC-RELATED"/>
    <property type="match status" value="1"/>
</dbReference>
<dbReference type="EMBL" id="WUQX01000001">
    <property type="protein sequence ID" value="MXP75541.1"/>
    <property type="molecule type" value="Genomic_DNA"/>
</dbReference>
<evidence type="ECO:0000259" key="6">
    <source>
        <dbReference type="Pfam" id="PF12698"/>
    </source>
</evidence>
<sequence>MTVYRGFLTITKRNIHTMLLYLVIFLSMAIAAQKITGGNTSGFEQISLNIAVFDRDKGELAKGLSDYLSQYHTLVDLPDDPSIIQDRMFYREVYYVVTIPEDFEERCLEGEEMLPVTKVPGSISGFYVDQQINTFMNDVRIMTKSGFSLTESVSSVMENCKDEAEVTLIDKNGFGGEQPPHAFMYQYMPYILISILCYSMSYIMIAFRNPDVKRRMTCSAVPARSQNLQIVLGYATVGLGVYGVCTLMPILMYGKSFINAPNMPYYLLNSFLMTIVSLSLSFLIGTLVSKEEVVSAVVNVVSIGMSFLCGVFVELEILGKGVRTFAQFLPAYWYEVANGLLSNNNTFSHGQQMSLYTCFGLQVLFAAAILGVAMVVSRVRQTA</sequence>
<keyword evidence="8" id="KW-1185">Reference proteome</keyword>
<keyword evidence="2 5" id="KW-0812">Transmembrane</keyword>
<dbReference type="Pfam" id="PF12698">
    <property type="entry name" value="ABC2_membrane_3"/>
    <property type="match status" value="1"/>
</dbReference>
<feature type="domain" description="ABC-2 type transporter transmembrane" evidence="6">
    <location>
        <begin position="17"/>
        <end position="359"/>
    </location>
</feature>
<evidence type="ECO:0000313" key="7">
    <source>
        <dbReference type="EMBL" id="MXP75541.1"/>
    </source>
</evidence>
<organism evidence="7 8">
    <name type="scientific">Sporofaciens musculi</name>
    <dbReference type="NCBI Taxonomy" id="2681861"/>
    <lineage>
        <taxon>Bacteria</taxon>
        <taxon>Bacillati</taxon>
        <taxon>Bacillota</taxon>
        <taxon>Clostridia</taxon>
        <taxon>Lachnospirales</taxon>
        <taxon>Lachnospiraceae</taxon>
        <taxon>Sporofaciens</taxon>
    </lineage>
</organism>
<feature type="transmembrane region" description="Helical" evidence="5">
    <location>
        <begin position="353"/>
        <end position="376"/>
    </location>
</feature>
<evidence type="ECO:0000313" key="8">
    <source>
        <dbReference type="Proteomes" id="UP000460412"/>
    </source>
</evidence>
<dbReference type="InterPro" id="IPR052902">
    <property type="entry name" value="ABC-2_transporter"/>
</dbReference>
<dbReference type="PANTHER" id="PTHR43027:SF1">
    <property type="entry name" value="DOXORUBICIN RESISTANCE ABC TRANSPORTER PERMEASE PROTEIN DRRC-RELATED"/>
    <property type="match status" value="1"/>
</dbReference>
<comment type="caution">
    <text evidence="7">The sequence shown here is derived from an EMBL/GenBank/DDBJ whole genome shotgun (WGS) entry which is preliminary data.</text>
</comment>
<dbReference type="Gene3D" id="3.40.1710.10">
    <property type="entry name" value="abc type-2 transporter like domain"/>
    <property type="match status" value="1"/>
</dbReference>
<dbReference type="GO" id="GO:0016020">
    <property type="term" value="C:membrane"/>
    <property type="evidence" value="ECO:0007669"/>
    <property type="project" value="UniProtKB-SubCell"/>
</dbReference>
<name>A0A7X3MFM2_9FIRM</name>
<keyword evidence="4 5" id="KW-0472">Membrane</keyword>
<protein>
    <submittedName>
        <fullName evidence="7">ABC transporter permease</fullName>
    </submittedName>
</protein>
<dbReference type="GO" id="GO:0140359">
    <property type="term" value="F:ABC-type transporter activity"/>
    <property type="evidence" value="ECO:0007669"/>
    <property type="project" value="InterPro"/>
</dbReference>
<evidence type="ECO:0000256" key="5">
    <source>
        <dbReference type="SAM" id="Phobius"/>
    </source>
</evidence>
<reference evidence="7 8" key="1">
    <citation type="submission" date="2019-12" db="EMBL/GenBank/DDBJ databases">
        <title>Sporaefaciens musculi gen. nov., sp. nov., a novel bacterium isolated from the caecum of an obese mouse.</title>
        <authorList>
            <person name="Rasmussen T.S."/>
            <person name="Streidl T."/>
            <person name="Hitch T.C.A."/>
            <person name="Wortmann E."/>
            <person name="Deptula P."/>
            <person name="Hansen M."/>
            <person name="Nielsen D.S."/>
            <person name="Clavel T."/>
            <person name="Vogensen F.K."/>
        </authorList>
    </citation>
    <scope>NUCLEOTIDE SEQUENCE [LARGE SCALE GENOMIC DNA]</scope>
    <source>
        <strain evidence="7 8">WCA-9-b2</strain>
    </source>
</reference>
<feature type="transmembrane region" description="Helical" evidence="5">
    <location>
        <begin position="187"/>
        <end position="207"/>
    </location>
</feature>
<feature type="transmembrane region" description="Helical" evidence="5">
    <location>
        <begin position="293"/>
        <end position="313"/>
    </location>
</feature>
<evidence type="ECO:0000256" key="1">
    <source>
        <dbReference type="ARBA" id="ARBA00004141"/>
    </source>
</evidence>
<evidence type="ECO:0000256" key="2">
    <source>
        <dbReference type="ARBA" id="ARBA00022692"/>
    </source>
</evidence>
<dbReference type="AlphaFoldDB" id="A0A7X3MFM2"/>
<evidence type="ECO:0000256" key="4">
    <source>
        <dbReference type="ARBA" id="ARBA00023136"/>
    </source>
</evidence>
<feature type="transmembrane region" description="Helical" evidence="5">
    <location>
        <begin position="265"/>
        <end position="286"/>
    </location>
</feature>
<dbReference type="Proteomes" id="UP000460412">
    <property type="component" value="Unassembled WGS sequence"/>
</dbReference>
<evidence type="ECO:0000256" key="3">
    <source>
        <dbReference type="ARBA" id="ARBA00022989"/>
    </source>
</evidence>
<comment type="subcellular location">
    <subcellularLocation>
        <location evidence="1">Membrane</location>
        <topology evidence="1">Multi-pass membrane protein</topology>
    </subcellularLocation>
</comment>
<proteinExistence type="predicted"/>
<dbReference type="RefSeq" id="WP_159750788.1">
    <property type="nucleotide sequence ID" value="NZ_CASZNZ010000013.1"/>
</dbReference>